<protein>
    <submittedName>
        <fullName evidence="2">Endonuclease domain-containing protein</fullName>
    </submittedName>
</protein>
<proteinExistence type="predicted"/>
<name>A0A2N5DNH8_9CAUL</name>
<reference evidence="2 3" key="1">
    <citation type="submission" date="2017-12" db="EMBL/GenBank/DDBJ databases">
        <title>The genome sequence of Caulobacter sp. 410.</title>
        <authorList>
            <person name="Gao J."/>
            <person name="Mao X."/>
            <person name="Sun J."/>
        </authorList>
    </citation>
    <scope>NUCLEOTIDE SEQUENCE [LARGE SCALE GENOMIC DNA]</scope>
    <source>
        <strain evidence="2 3">410</strain>
    </source>
</reference>
<accession>A0A2N5DNH8</accession>
<sequence length="118" mass="13141">MRREPTLAEKLFWKVLRKAEIPGSHFRRQAPFGPYVVDFVCHHHRLIVEVDGGIHALDAVAARDAERQAWLEARGYTLIRVPNELAIYDPHSAVQRVLSTIGADTPTPNPSPQGGGEP</sequence>
<organism evidence="2 3">
    <name type="scientific">Caulobacter zeae</name>
    <dbReference type="NCBI Taxonomy" id="2055137"/>
    <lineage>
        <taxon>Bacteria</taxon>
        <taxon>Pseudomonadati</taxon>
        <taxon>Pseudomonadota</taxon>
        <taxon>Alphaproteobacteria</taxon>
        <taxon>Caulobacterales</taxon>
        <taxon>Caulobacteraceae</taxon>
        <taxon>Caulobacter</taxon>
    </lineage>
</organism>
<gene>
    <name evidence="2" type="ORF">SGCZBJ_07035</name>
</gene>
<dbReference type="GO" id="GO:0004519">
    <property type="term" value="F:endonuclease activity"/>
    <property type="evidence" value="ECO:0007669"/>
    <property type="project" value="UniProtKB-KW"/>
</dbReference>
<dbReference type="OrthoDB" id="9798754at2"/>
<evidence type="ECO:0000313" key="3">
    <source>
        <dbReference type="Proteomes" id="UP000234479"/>
    </source>
</evidence>
<keyword evidence="2" id="KW-0540">Nuclease</keyword>
<dbReference type="Pfam" id="PF04480">
    <property type="entry name" value="DUF559"/>
    <property type="match status" value="1"/>
</dbReference>
<dbReference type="Gene3D" id="3.40.960.10">
    <property type="entry name" value="VSR Endonuclease"/>
    <property type="match status" value="1"/>
</dbReference>
<dbReference type="EMBL" id="PJRS01000012">
    <property type="protein sequence ID" value="PLR27621.1"/>
    <property type="molecule type" value="Genomic_DNA"/>
</dbReference>
<dbReference type="CDD" id="cd01038">
    <property type="entry name" value="Endonuclease_DUF559"/>
    <property type="match status" value="1"/>
</dbReference>
<feature type="domain" description="DUF559" evidence="1">
    <location>
        <begin position="1"/>
        <end position="100"/>
    </location>
</feature>
<dbReference type="InterPro" id="IPR011335">
    <property type="entry name" value="Restrct_endonuc-II-like"/>
</dbReference>
<dbReference type="InterPro" id="IPR047216">
    <property type="entry name" value="Endonuclease_DUF559_bact"/>
</dbReference>
<dbReference type="PANTHER" id="PTHR38590">
    <property type="entry name" value="BLL0828 PROTEIN"/>
    <property type="match status" value="1"/>
</dbReference>
<evidence type="ECO:0000259" key="1">
    <source>
        <dbReference type="Pfam" id="PF04480"/>
    </source>
</evidence>
<evidence type="ECO:0000313" key="2">
    <source>
        <dbReference type="EMBL" id="PLR27621.1"/>
    </source>
</evidence>
<dbReference type="PANTHER" id="PTHR38590:SF1">
    <property type="entry name" value="BLL0828 PROTEIN"/>
    <property type="match status" value="1"/>
</dbReference>
<dbReference type="Proteomes" id="UP000234479">
    <property type="component" value="Unassembled WGS sequence"/>
</dbReference>
<comment type="caution">
    <text evidence="2">The sequence shown here is derived from an EMBL/GenBank/DDBJ whole genome shotgun (WGS) entry which is preliminary data.</text>
</comment>
<keyword evidence="3" id="KW-1185">Reference proteome</keyword>
<keyword evidence="2" id="KW-0255">Endonuclease</keyword>
<keyword evidence="2" id="KW-0378">Hydrolase</keyword>
<dbReference type="AlphaFoldDB" id="A0A2N5DNH8"/>
<dbReference type="SUPFAM" id="SSF52980">
    <property type="entry name" value="Restriction endonuclease-like"/>
    <property type="match status" value="1"/>
</dbReference>
<dbReference type="InterPro" id="IPR007569">
    <property type="entry name" value="DUF559"/>
</dbReference>